<reference evidence="2" key="1">
    <citation type="journal article" date="2019" name="Int. J. Syst. Evol. Microbiol.">
        <title>The Global Catalogue of Microorganisms (GCM) 10K type strain sequencing project: providing services to taxonomists for standard genome sequencing and annotation.</title>
        <authorList>
            <consortium name="The Broad Institute Genomics Platform"/>
            <consortium name="The Broad Institute Genome Sequencing Center for Infectious Disease"/>
            <person name="Wu L."/>
            <person name="Ma J."/>
        </authorList>
    </citation>
    <scope>NUCLEOTIDE SEQUENCE [LARGE SCALE GENOMIC DNA]</scope>
    <source>
        <strain evidence="2">CCUG 37865</strain>
    </source>
</reference>
<keyword evidence="1" id="KW-0378">Hydrolase</keyword>
<dbReference type="InterPro" id="IPR029062">
    <property type="entry name" value="Class_I_gatase-like"/>
</dbReference>
<evidence type="ECO:0000313" key="2">
    <source>
        <dbReference type="Proteomes" id="UP001595882"/>
    </source>
</evidence>
<dbReference type="Pfam" id="PF17132">
    <property type="entry name" value="Glyco_hydro_106"/>
    <property type="match status" value="1"/>
</dbReference>
<name>A0ABV8WXG8_9BACI</name>
<organism evidence="1 2">
    <name type="scientific">Gracilibacillus xinjiangensis</name>
    <dbReference type="NCBI Taxonomy" id="1193282"/>
    <lineage>
        <taxon>Bacteria</taxon>
        <taxon>Bacillati</taxon>
        <taxon>Bacillota</taxon>
        <taxon>Bacilli</taxon>
        <taxon>Bacillales</taxon>
        <taxon>Bacillaceae</taxon>
        <taxon>Gracilibacillus</taxon>
    </lineage>
</organism>
<sequence>MLNQQKFLYPSAEFGIHPFWFWNGEMEEAEIEHQINEMADKHVTGFFLCARQGMTVPYLSEEWFDKVNYAIEVAEKNGMHVWLYDEYPYPSGIAGGEVTLEHKDAKQSILTHNMKVADGGGKFSAELPWGKILFAKAVPVDHQTGHLNWEEAIDIKQYIGNIQLDHVYQKTGLTAYNQRRYFTYDPKRFLTWEVPAGQWQIHCFMEEEISDFKYYGTYVDPLHKDAIKTFIRVTHEKYLEKVGNHFGKTIKGMFTDETHLLGELPWSPQLVPYIQEHYGYDIRDHLHKLLFDDENAAMVRYQYYQSIHEMLRDVYHKQIHDWCETEGIQYVSEVPSARMSAQVYSHVPGGDSSHEKLGRSLDWILKRYFFSLRANPKMISALSNQLNRDRALIECFHSVGWSMTMQDAKWMIDRMVALGINFFNFHAFFYTLNGLVKHDAPPSQFLQNPYWEHYRLLGDYVSRISYLMSQGTVVREIAVLDPTTSLWVKMANPFMKFSYVGNDDKEKAQLEKLKNTWRDICLSLTKNHHDYDHLDPEILAQAQISEGNIVIGKARYSILILPPITNLEKSAWLKIKQFMEQGGVVIANGLLPYENIESDPAVLTEMETYFNTDSIDLLDFWQNSSDDKVLAHSQYHTYFIKQGNEECERLHEIIEQFRTNKVQFRVEDGTQSFLMQHRQYDDGSDLIFLTNQENGRHRTTLYYQAGSVEKEFLKVDIETGQVQSLPVTRSENRWELPLTFVPYQSYLIKVIDKEAKQDSIQETAGQLIILAKQKSWDLTLDQPNILRLSDFEMTIHYKENITGTVEAKTFIDQCEDLSKTCNLPVQFSQIFGTPMELSLPYPLNVSYVKLFQIEQMSSECFLLIDKNAVSDGLSIYINDKKVNWSAFNQQFFYDHTNIVADISELVKQGENSVEVKGQIEKDWDGVVDPIYLLGDFGVVYSDTVPVITKTPEKTSSLKQPYAGLPHYAGSLTFTSSFEWKGDNNETYQLRIKDLDEVHDAVEISLNGISLGVRAWSPYDTIVKGDQLKQGINVLTIKVKNTLVGLLEGKYFDYEEHVLKEVRTVKREEE</sequence>
<dbReference type="Proteomes" id="UP001595882">
    <property type="component" value="Unassembled WGS sequence"/>
</dbReference>
<dbReference type="PANTHER" id="PTHR36848">
    <property type="entry name" value="DNA-BINDING PROTEIN (PUTATIVE SECRETED PROTEIN)-RELATED"/>
    <property type="match status" value="1"/>
</dbReference>
<dbReference type="Gene3D" id="3.40.50.880">
    <property type="match status" value="1"/>
</dbReference>
<accession>A0ABV8WXG8</accession>
<dbReference type="EMBL" id="JBHSDT010000004">
    <property type="protein sequence ID" value="MFC4402729.1"/>
    <property type="molecule type" value="Genomic_DNA"/>
</dbReference>
<dbReference type="PANTHER" id="PTHR36848:SF2">
    <property type="entry name" value="SECRETED PROTEIN"/>
    <property type="match status" value="1"/>
</dbReference>
<proteinExistence type="predicted"/>
<dbReference type="GO" id="GO:0016787">
    <property type="term" value="F:hydrolase activity"/>
    <property type="evidence" value="ECO:0007669"/>
    <property type="project" value="UniProtKB-KW"/>
</dbReference>
<protein>
    <submittedName>
        <fullName evidence="1">Glycosyl hydrolase</fullName>
    </submittedName>
</protein>
<keyword evidence="2" id="KW-1185">Reference proteome</keyword>
<gene>
    <name evidence="1" type="ORF">ACFOY7_06555</name>
</gene>
<evidence type="ECO:0000313" key="1">
    <source>
        <dbReference type="EMBL" id="MFC4402729.1"/>
    </source>
</evidence>
<dbReference type="InterPro" id="IPR053161">
    <property type="entry name" value="Ulvan_degrading_GH"/>
</dbReference>
<comment type="caution">
    <text evidence="1">The sequence shown here is derived from an EMBL/GenBank/DDBJ whole genome shotgun (WGS) entry which is preliminary data.</text>
</comment>
<dbReference type="RefSeq" id="WP_390250588.1">
    <property type="nucleotide sequence ID" value="NZ_JBHSDT010000004.1"/>
</dbReference>